<proteinExistence type="predicted"/>
<reference evidence="2 3" key="1">
    <citation type="submission" date="2016-08" db="EMBL/GenBank/DDBJ databases">
        <title>Complete Genome Sequence Of The Indigo Reducing Clostridium isatidis DSM15098.</title>
        <authorList>
            <person name="Little G.T."/>
            <person name="Minton N.P."/>
        </authorList>
    </citation>
    <scope>NUCLEOTIDE SEQUENCE [LARGE SCALE GENOMIC DNA]</scope>
    <source>
        <strain evidence="2 3">DSM 15098</strain>
    </source>
</reference>
<keyword evidence="3" id="KW-1185">Reference proteome</keyword>
<evidence type="ECO:0008006" key="4">
    <source>
        <dbReference type="Google" id="ProtNLM"/>
    </source>
</evidence>
<dbReference type="InterPro" id="IPR014584">
    <property type="entry name" value="UCP033729"/>
</dbReference>
<dbReference type="Gene3D" id="2.50.20.10">
    <property type="entry name" value="Lipoprotein localisation LolA/LolB/LppX"/>
    <property type="match status" value="1"/>
</dbReference>
<evidence type="ECO:0000313" key="3">
    <source>
        <dbReference type="Proteomes" id="UP000264883"/>
    </source>
</evidence>
<gene>
    <name evidence="2" type="ORF">BEN51_12625</name>
</gene>
<feature type="transmembrane region" description="Helical" evidence="1">
    <location>
        <begin position="12"/>
        <end position="33"/>
    </location>
</feature>
<evidence type="ECO:0000256" key="1">
    <source>
        <dbReference type="SAM" id="Phobius"/>
    </source>
</evidence>
<dbReference type="NCBIfam" id="NF041287">
    <property type="entry name" value="lipo_GerS_rel"/>
    <property type="match status" value="1"/>
</dbReference>
<keyword evidence="1" id="KW-0472">Membrane</keyword>
<dbReference type="KEGG" id="cia:BEN51_12625"/>
<evidence type="ECO:0000313" key="2">
    <source>
        <dbReference type="EMBL" id="ASW44268.1"/>
    </source>
</evidence>
<dbReference type="PIRSF" id="PIRSF033729">
    <property type="entry name" value="UCP033729"/>
    <property type="match status" value="1"/>
</dbReference>
<accession>A0A343JFG0</accession>
<dbReference type="Proteomes" id="UP000264883">
    <property type="component" value="Chromosome"/>
</dbReference>
<name>A0A343JFG0_9CLOT</name>
<keyword evidence="1" id="KW-1133">Transmembrane helix</keyword>
<keyword evidence="1" id="KW-0812">Transmembrane</keyword>
<dbReference type="EMBL" id="CP016786">
    <property type="protein sequence ID" value="ASW44268.1"/>
    <property type="molecule type" value="Genomic_DNA"/>
</dbReference>
<sequence>MIALGGFMKRKILIGTLVSIPVIFIILIIIFRLTAEPSNEEIIETLKNIKNYSTKVEYIIKNSRGEEREETIQYYCSEIGGRIDFGEDRIKFYKDDKIIVKDNISNKKYEIDKDMDNFHSLAFMNQMLNLPMVDGEIKEGQEEWGDTEYLELICQLPFKNEHLDKARIFIDKNNKIPIGTIIYDKKGNDKVKIIYKEFQKLKKIDKELFY</sequence>
<organism evidence="2 3">
    <name type="scientific">Clostridium isatidis</name>
    <dbReference type="NCBI Taxonomy" id="182773"/>
    <lineage>
        <taxon>Bacteria</taxon>
        <taxon>Bacillati</taxon>
        <taxon>Bacillota</taxon>
        <taxon>Clostridia</taxon>
        <taxon>Eubacteriales</taxon>
        <taxon>Clostridiaceae</taxon>
        <taxon>Clostridium</taxon>
    </lineage>
</organism>
<dbReference type="AlphaFoldDB" id="A0A343JFG0"/>
<protein>
    <recommendedName>
        <fullName evidence="4">Membrane associated protein</fullName>
    </recommendedName>
</protein>